<keyword evidence="5" id="KW-1185">Reference proteome</keyword>
<keyword evidence="2 4" id="KW-0808">Transferase</keyword>
<dbReference type="PANTHER" id="PTHR13778">
    <property type="entry name" value="GLYCOSYLTRANSFERASE 8 DOMAIN-CONTAINING PROTEIN"/>
    <property type="match status" value="1"/>
</dbReference>
<dbReference type="Gene3D" id="3.90.550.10">
    <property type="entry name" value="Spore Coat Polysaccharide Biosynthesis Protein SpsA, Chain A"/>
    <property type="match status" value="1"/>
</dbReference>
<dbReference type="SUPFAM" id="SSF53448">
    <property type="entry name" value="Nucleotide-diphospho-sugar transferases"/>
    <property type="match status" value="1"/>
</dbReference>
<organism evidence="4 5">
    <name type="scientific">Parascardovia denticolens DSM 10105 = JCM 12538</name>
    <dbReference type="NCBI Taxonomy" id="864564"/>
    <lineage>
        <taxon>Bacteria</taxon>
        <taxon>Bacillati</taxon>
        <taxon>Actinomycetota</taxon>
        <taxon>Actinomycetes</taxon>
        <taxon>Bifidobacteriales</taxon>
        <taxon>Bifidobacteriaceae</taxon>
        <taxon>Parascardovia</taxon>
    </lineage>
</organism>
<keyword evidence="3" id="KW-0479">Metal-binding</keyword>
<evidence type="ECO:0000256" key="3">
    <source>
        <dbReference type="ARBA" id="ARBA00022723"/>
    </source>
</evidence>
<sequence>MRENREIVPVFFTTDEKYAPYLSVALTSLIANTDPTSDTSYRVIVVHKDLSQQAQEIFQAMSTDKVAVELYPMRDYMIQSINSDHNKLRADYETLTIYFRLFLSEMFPDIDKAIYLDADTVTNVDIAQLYRIDLGDNFFAAVNDNFVAAGEETSYYTLNALGIPSSEYVNSGVLLMNLKAMREAGFVDHFVKLLNAYHVESIAADQDYLNVICRGRILMLGYEWNTMMADGTSGPEHPKIIHYNLFGKPWNYRDATNADYFWRYAEGSAYYSQLVEGVENFTETDANSDARKKAKLIAGALRVPKNEVTFRKLEEEGVRVRLAG</sequence>
<dbReference type="GO" id="GO:0046872">
    <property type="term" value="F:metal ion binding"/>
    <property type="evidence" value="ECO:0007669"/>
    <property type="project" value="UniProtKB-KW"/>
</dbReference>
<dbReference type="Pfam" id="PF01501">
    <property type="entry name" value="Glyco_transf_8"/>
    <property type="match status" value="1"/>
</dbReference>
<dbReference type="InterPro" id="IPR002495">
    <property type="entry name" value="Glyco_trans_8"/>
</dbReference>
<dbReference type="Proteomes" id="UP000004946">
    <property type="component" value="Chromosome"/>
</dbReference>
<dbReference type="EMBL" id="AEON01000001">
    <property type="protein sequence ID" value="EFT83202.1"/>
    <property type="molecule type" value="Genomic_DNA"/>
</dbReference>
<evidence type="ECO:0000313" key="4">
    <source>
        <dbReference type="EMBL" id="EFT83202.1"/>
    </source>
</evidence>
<reference evidence="4 5" key="1">
    <citation type="submission" date="2010-12" db="EMBL/GenBank/DDBJ databases">
        <authorList>
            <person name="Muzny D."/>
            <person name="Qin X."/>
            <person name="Buhay C."/>
            <person name="Dugan-Rocha S."/>
            <person name="Ding Y."/>
            <person name="Chen G."/>
            <person name="Hawes A."/>
            <person name="Holder M."/>
            <person name="Jhangiani S."/>
            <person name="Johnson A."/>
            <person name="Khan Z."/>
            <person name="Li Z."/>
            <person name="Liu W."/>
            <person name="Liu X."/>
            <person name="Perez L."/>
            <person name="Shen H."/>
            <person name="Wang Q."/>
            <person name="Watt J."/>
            <person name="Xi L."/>
            <person name="Xin Y."/>
            <person name="Zhou J."/>
            <person name="Deng J."/>
            <person name="Jiang H."/>
            <person name="Liu Y."/>
            <person name="Qu J."/>
            <person name="Song X.-Z."/>
            <person name="Zhang L."/>
            <person name="Villasana D."/>
            <person name="Johnson A."/>
            <person name="Liu J."/>
            <person name="Liyanage D."/>
            <person name="Lorensuhewa L."/>
            <person name="Robinson T."/>
            <person name="Song A."/>
            <person name="Song B.-B."/>
            <person name="Dinh H."/>
            <person name="Thornton R."/>
            <person name="Coyle M."/>
            <person name="Francisco L."/>
            <person name="Jackson L."/>
            <person name="Javaid M."/>
            <person name="Korchina V."/>
            <person name="Kovar C."/>
            <person name="Mata R."/>
            <person name="Mathew T."/>
            <person name="Ngo R."/>
            <person name="Nguyen L."/>
            <person name="Nguyen N."/>
            <person name="Okwuonu G."/>
            <person name="Ongeri F."/>
            <person name="Pham C."/>
            <person name="Simmons D."/>
            <person name="Wilczek-Boney K."/>
            <person name="Hale W."/>
            <person name="Jakkamsetti A."/>
            <person name="Pham P."/>
            <person name="Ruth R."/>
            <person name="San Lucas F."/>
            <person name="Warren J."/>
            <person name="Zhang J."/>
            <person name="Zhao Z."/>
            <person name="Zhou C."/>
            <person name="Zhu D."/>
            <person name="Lee S."/>
            <person name="Bess C."/>
            <person name="Blankenburg K."/>
            <person name="Forbes L."/>
            <person name="Fu Q."/>
            <person name="Gubbala S."/>
            <person name="Hirani K."/>
            <person name="Jayaseelan J.C."/>
            <person name="Lara F."/>
            <person name="Munidasa M."/>
            <person name="Palculict T."/>
            <person name="Patil S."/>
            <person name="Pu L.-L."/>
            <person name="Saada N."/>
            <person name="Tang L."/>
            <person name="Weissenberger G."/>
            <person name="Zhu Y."/>
            <person name="Hemphill L."/>
            <person name="Shang Y."/>
            <person name="Youmans B."/>
            <person name="Ayvaz T."/>
            <person name="Ross M."/>
            <person name="Santibanez J."/>
            <person name="Aqrawi P."/>
            <person name="Gross S."/>
            <person name="Joshi V."/>
            <person name="Fowler G."/>
            <person name="Nazareth L."/>
            <person name="Reid J."/>
            <person name="Worley K."/>
            <person name="Petrosino J."/>
            <person name="Highlander S."/>
            <person name="Gibbs R."/>
        </authorList>
    </citation>
    <scope>NUCLEOTIDE SEQUENCE [LARGE SCALE GENOMIC DNA]</scope>
    <source>
        <strain evidence="4 5">DSM 10105</strain>
    </source>
</reference>
<dbReference type="PATRIC" id="fig|864564.6.peg.1507"/>
<dbReference type="HOGENOM" id="CLU_050833_0_0_11"/>
<dbReference type="GO" id="GO:0016757">
    <property type="term" value="F:glycosyltransferase activity"/>
    <property type="evidence" value="ECO:0007669"/>
    <property type="project" value="UniProtKB-KW"/>
</dbReference>
<dbReference type="InterPro" id="IPR029044">
    <property type="entry name" value="Nucleotide-diphossugar_trans"/>
</dbReference>
<evidence type="ECO:0000256" key="2">
    <source>
        <dbReference type="ARBA" id="ARBA00022679"/>
    </source>
</evidence>
<accession>E6JZQ6</accession>
<evidence type="ECO:0000256" key="1">
    <source>
        <dbReference type="ARBA" id="ARBA00022676"/>
    </source>
</evidence>
<comment type="caution">
    <text evidence="4">The sequence shown here is derived from an EMBL/GenBank/DDBJ whole genome shotgun (WGS) entry which is preliminary data.</text>
</comment>
<proteinExistence type="predicted"/>
<keyword evidence="1" id="KW-0328">Glycosyltransferase</keyword>
<dbReference type="eggNOG" id="COG1442">
    <property type="taxonomic scope" value="Bacteria"/>
</dbReference>
<dbReference type="KEGG" id="pdo:PSDT_1375"/>
<evidence type="ECO:0000313" key="5">
    <source>
        <dbReference type="Proteomes" id="UP000004946"/>
    </source>
</evidence>
<name>E6JZQ6_PARDN</name>
<protein>
    <submittedName>
        <fullName evidence="4">Glycosyltransferase, family 8</fullName>
    </submittedName>
</protein>
<dbReference type="PANTHER" id="PTHR13778:SF47">
    <property type="entry name" value="LIPOPOLYSACCHARIDE 1,3-GALACTOSYLTRANSFERASE"/>
    <property type="match status" value="1"/>
</dbReference>
<dbReference type="CDD" id="cd04194">
    <property type="entry name" value="GT8_A4GalT_like"/>
    <property type="match status" value="1"/>
</dbReference>
<dbReference type="AlphaFoldDB" id="E6JZQ6"/>
<dbReference type="InterPro" id="IPR050748">
    <property type="entry name" value="Glycosyltrans_8_dom-fam"/>
</dbReference>
<dbReference type="RefSeq" id="WP_006288623.1">
    <property type="nucleotide sequence ID" value="NZ_AP012333.1"/>
</dbReference>
<gene>
    <name evidence="4" type="ORF">HMPREF0620_0207</name>
</gene>